<comment type="caution">
    <text evidence="1">The sequence shown here is derived from an EMBL/GenBank/DDBJ whole genome shotgun (WGS) entry which is preliminary data.</text>
</comment>
<dbReference type="AlphaFoldDB" id="J9GQ04"/>
<reference evidence="1" key="1">
    <citation type="journal article" date="2012" name="PLoS ONE">
        <title>Gene sets for utilization of primary and secondary nutrition supplies in the distal gut of endangered iberian lynx.</title>
        <authorList>
            <person name="Alcaide M."/>
            <person name="Messina E."/>
            <person name="Richter M."/>
            <person name="Bargiela R."/>
            <person name="Peplies J."/>
            <person name="Huws S.A."/>
            <person name="Newbold C.J."/>
            <person name="Golyshin P.N."/>
            <person name="Simon M.A."/>
            <person name="Lopez G."/>
            <person name="Yakimov M.M."/>
            <person name="Ferrer M."/>
        </authorList>
    </citation>
    <scope>NUCLEOTIDE SEQUENCE</scope>
</reference>
<evidence type="ECO:0008006" key="2">
    <source>
        <dbReference type="Google" id="ProtNLM"/>
    </source>
</evidence>
<name>J9GQ04_9ZZZZ</name>
<evidence type="ECO:0000313" key="1">
    <source>
        <dbReference type="EMBL" id="EJX02065.1"/>
    </source>
</evidence>
<dbReference type="EMBL" id="AMCI01002698">
    <property type="protein sequence ID" value="EJX02065.1"/>
    <property type="molecule type" value="Genomic_DNA"/>
</dbReference>
<gene>
    <name evidence="1" type="ORF">EVA_09826</name>
</gene>
<sequence>MDYKYIEQLLERYWDCETSPEEERILQTFFSQQVLPAHLVRYRDLFVYEQQQSQLHLGEDFDKRLLEAVAATEKPETPRVVKVKKLGLAHRFRPLYKAAAAIAIVTLLGNAAQHSFRQADGNEGATWDYNQSAYQDSYEDPQKAYEMSMKAFEMFKQGQQTAAIDSAKLKAVGTVSQKGN</sequence>
<accession>J9GQ04</accession>
<protein>
    <recommendedName>
        <fullName evidence="2">Pyruvate ferredoxin oxidoreductase</fullName>
    </recommendedName>
</protein>
<organism evidence="1">
    <name type="scientific">gut metagenome</name>
    <dbReference type="NCBI Taxonomy" id="749906"/>
    <lineage>
        <taxon>unclassified sequences</taxon>
        <taxon>metagenomes</taxon>
        <taxon>organismal metagenomes</taxon>
    </lineage>
</organism>
<proteinExistence type="predicted"/>